<feature type="region of interest" description="Disordered" evidence="1">
    <location>
        <begin position="631"/>
        <end position="658"/>
    </location>
</feature>
<dbReference type="EMBL" id="WUAV01000003">
    <property type="protein sequence ID" value="KAF1759985.1"/>
    <property type="molecule type" value="Genomic_DNA"/>
</dbReference>
<name>A0A6A5GZG8_CAERE</name>
<accession>A0A6A5GZG8</accession>
<organism evidence="2 3">
    <name type="scientific">Caenorhabditis remanei</name>
    <name type="common">Caenorhabditis vulgaris</name>
    <dbReference type="NCBI Taxonomy" id="31234"/>
    <lineage>
        <taxon>Eukaryota</taxon>
        <taxon>Metazoa</taxon>
        <taxon>Ecdysozoa</taxon>
        <taxon>Nematoda</taxon>
        <taxon>Chromadorea</taxon>
        <taxon>Rhabditida</taxon>
        <taxon>Rhabditina</taxon>
        <taxon>Rhabditomorpha</taxon>
        <taxon>Rhabditoidea</taxon>
        <taxon>Rhabditidae</taxon>
        <taxon>Peloderinae</taxon>
        <taxon>Caenorhabditis</taxon>
    </lineage>
</organism>
<feature type="region of interest" description="Disordered" evidence="1">
    <location>
        <begin position="1"/>
        <end position="56"/>
    </location>
</feature>
<reference evidence="2 3" key="1">
    <citation type="submission" date="2019-12" db="EMBL/GenBank/DDBJ databases">
        <title>Chromosome-level assembly of the Caenorhabditis remanei genome.</title>
        <authorList>
            <person name="Teterina A.A."/>
            <person name="Willis J.H."/>
            <person name="Phillips P.C."/>
        </authorList>
    </citation>
    <scope>NUCLEOTIDE SEQUENCE [LARGE SCALE GENOMIC DNA]</scope>
    <source>
        <strain evidence="2 3">PX506</strain>
        <tissue evidence="2">Whole organism</tissue>
    </source>
</reference>
<dbReference type="Proteomes" id="UP000483820">
    <property type="component" value="Chromosome III"/>
</dbReference>
<dbReference type="CTD" id="9814090"/>
<dbReference type="RefSeq" id="XP_003102136.2">
    <property type="nucleotide sequence ID" value="XM_003102088.2"/>
</dbReference>
<feature type="compositionally biased region" description="Polar residues" evidence="1">
    <location>
        <begin position="639"/>
        <end position="658"/>
    </location>
</feature>
<feature type="compositionally biased region" description="Basic residues" evidence="1">
    <location>
        <begin position="25"/>
        <end position="34"/>
    </location>
</feature>
<proteinExistence type="predicted"/>
<protein>
    <submittedName>
        <fullName evidence="2">Uncharacterized protein</fullName>
    </submittedName>
</protein>
<comment type="caution">
    <text evidence="2">The sequence shown here is derived from an EMBL/GenBank/DDBJ whole genome shotgun (WGS) entry which is preliminary data.</text>
</comment>
<dbReference type="KEGG" id="crq:GCK72_008230"/>
<dbReference type="GeneID" id="9814090"/>
<evidence type="ECO:0000313" key="2">
    <source>
        <dbReference type="EMBL" id="KAF1759985.1"/>
    </source>
</evidence>
<feature type="compositionally biased region" description="Basic and acidic residues" evidence="1">
    <location>
        <begin position="35"/>
        <end position="53"/>
    </location>
</feature>
<gene>
    <name evidence="2" type="ORF">GCK72_008230</name>
</gene>
<dbReference type="AlphaFoldDB" id="A0A6A5GZG8"/>
<evidence type="ECO:0000256" key="1">
    <source>
        <dbReference type="SAM" id="MobiDB-lite"/>
    </source>
</evidence>
<evidence type="ECO:0000313" key="3">
    <source>
        <dbReference type="Proteomes" id="UP000483820"/>
    </source>
</evidence>
<sequence>MMPTHRVNKRTVFEDSDSEKEVEKPHKKKSKRSNKHEVREQDSVKGGDGDSKSGKSTCETASLDFENFNEFSEKVAGTSAIWTFLTIHGPYHHFFKKFGNVLKRDQEIRKFIRPILLEIHKKKIEFRDEWLPLIIRSHGAKKPTVDDVMKILEEMCKRVFRIEIDGVAINLYKQKMMSPLRNIFNEGEVQLICNNRTDVFGKLRCLCKAMRLKIPVEQTEELRNALVFYCFFSAADFMSFILSTTIDKSSGALQIQGFRALKVFSNQGLNANFKLKVINGSDAVGALTRGRQSSLWTSLPCEEKDNLLELVFENGIIEELPKTAKSFLIDYVLDVRKKMRKILEKNSLRHAIESELSGNSSTYVMKLDDRRIERFLEDTLDNVLNTEQMIVFGGEWMNCVFDVIKTLAKVPFGELPDCSEIYESVCQKMNSSSLELISSYFKQETPDAGQSLLVHTLLQLFRFVVHLSLNTIRHVFHFDPRTHRVTYDGTLDKEVTDFGEYDQAESRSIKSEPSIENETSSINESFIKIETYSIDESSQSLPSTSSISMTASIPKKSFDFTPVNAPVAPLPCLPAGCDIRRPPPCFVPTQFQRVNYPMNAGFSNAFPPFAQHNSLVRLTIISEPEEAPQSPVIGKFPIGSTNGTAPSSSDTTRPSTVANETEWNIDDKTKTLKKWVDAYKIMLDWNEELRQELERAKEKLALFS</sequence>